<dbReference type="InterPro" id="IPR056690">
    <property type="entry name" value="DUF7788"/>
</dbReference>
<feature type="region of interest" description="Disordered" evidence="1">
    <location>
        <begin position="215"/>
        <end position="235"/>
    </location>
</feature>
<evidence type="ECO:0008006" key="6">
    <source>
        <dbReference type="Google" id="ProtNLM"/>
    </source>
</evidence>
<dbReference type="Proteomes" id="UP000243459">
    <property type="component" value="Chromosome 7"/>
</dbReference>
<dbReference type="Gene3D" id="3.40.50.410">
    <property type="entry name" value="von Willebrand factor, type A domain"/>
    <property type="match status" value="2"/>
</dbReference>
<dbReference type="PANTHER" id="PTHR31373">
    <property type="entry name" value="OS06G0652100 PROTEIN"/>
    <property type="match status" value="1"/>
</dbReference>
<protein>
    <recommendedName>
        <fullName evidence="6">VWFA domain-containing protein</fullName>
    </recommendedName>
</protein>
<dbReference type="InterPro" id="IPR058580">
    <property type="entry name" value="DUF2828"/>
</dbReference>
<accession>A0A5P1EAV9</accession>
<evidence type="ECO:0000313" key="4">
    <source>
        <dbReference type="EMBL" id="ONK62337.1"/>
    </source>
</evidence>
<reference evidence="5" key="1">
    <citation type="journal article" date="2017" name="Nat. Commun.">
        <title>The asparagus genome sheds light on the origin and evolution of a young Y chromosome.</title>
        <authorList>
            <person name="Harkess A."/>
            <person name="Zhou J."/>
            <person name="Xu C."/>
            <person name="Bowers J.E."/>
            <person name="Van der Hulst R."/>
            <person name="Ayyampalayam S."/>
            <person name="Mercati F."/>
            <person name="Riccardi P."/>
            <person name="McKain M.R."/>
            <person name="Kakrana A."/>
            <person name="Tang H."/>
            <person name="Ray J."/>
            <person name="Groenendijk J."/>
            <person name="Arikit S."/>
            <person name="Mathioni S.M."/>
            <person name="Nakano M."/>
            <person name="Shan H."/>
            <person name="Telgmann-Rauber A."/>
            <person name="Kanno A."/>
            <person name="Yue Z."/>
            <person name="Chen H."/>
            <person name="Li W."/>
            <person name="Chen Y."/>
            <person name="Xu X."/>
            <person name="Zhang Y."/>
            <person name="Luo S."/>
            <person name="Chen H."/>
            <person name="Gao J."/>
            <person name="Mao Z."/>
            <person name="Pires J.C."/>
            <person name="Luo M."/>
            <person name="Kudrna D."/>
            <person name="Wing R.A."/>
            <person name="Meyers B.C."/>
            <person name="Yi K."/>
            <person name="Kong H."/>
            <person name="Lavrijsen P."/>
            <person name="Sunseri F."/>
            <person name="Falavigna A."/>
            <person name="Ye Y."/>
            <person name="Leebens-Mack J.H."/>
            <person name="Chen G."/>
        </authorList>
    </citation>
    <scope>NUCLEOTIDE SEQUENCE [LARGE SCALE GENOMIC DNA]</scope>
    <source>
        <strain evidence="5">cv. DH0086</strain>
    </source>
</reference>
<proteinExistence type="predicted"/>
<dbReference type="PANTHER" id="PTHR31373:SF17">
    <property type="entry name" value="OS06G0652100 PROTEIN"/>
    <property type="match status" value="1"/>
</dbReference>
<feature type="domain" description="DUF7788" evidence="3">
    <location>
        <begin position="13"/>
        <end position="188"/>
    </location>
</feature>
<gene>
    <name evidence="4" type="ORF">A4U43_C07F2850</name>
</gene>
<keyword evidence="5" id="KW-1185">Reference proteome</keyword>
<dbReference type="SUPFAM" id="SSF53300">
    <property type="entry name" value="vWA-like"/>
    <property type="match status" value="2"/>
</dbReference>
<dbReference type="Pfam" id="PF11443">
    <property type="entry name" value="DUF2828"/>
    <property type="match status" value="1"/>
</dbReference>
<evidence type="ECO:0000259" key="2">
    <source>
        <dbReference type="Pfam" id="PF11443"/>
    </source>
</evidence>
<organism evidence="4 5">
    <name type="scientific">Asparagus officinalis</name>
    <name type="common">Garden asparagus</name>
    <dbReference type="NCBI Taxonomy" id="4686"/>
    <lineage>
        <taxon>Eukaryota</taxon>
        <taxon>Viridiplantae</taxon>
        <taxon>Streptophyta</taxon>
        <taxon>Embryophyta</taxon>
        <taxon>Tracheophyta</taxon>
        <taxon>Spermatophyta</taxon>
        <taxon>Magnoliopsida</taxon>
        <taxon>Liliopsida</taxon>
        <taxon>Asparagales</taxon>
        <taxon>Asparagaceae</taxon>
        <taxon>Asparagoideae</taxon>
        <taxon>Asparagus</taxon>
    </lineage>
</organism>
<dbReference type="AlphaFoldDB" id="A0A5P1EAV9"/>
<dbReference type="OMA" id="PWKGLVI"/>
<feature type="domain" description="DUF7788" evidence="3">
    <location>
        <begin position="629"/>
        <end position="808"/>
    </location>
</feature>
<dbReference type="Gramene" id="ONK62337">
    <property type="protein sequence ID" value="ONK62337"/>
    <property type="gene ID" value="A4U43_C07F2850"/>
</dbReference>
<evidence type="ECO:0000313" key="5">
    <source>
        <dbReference type="Proteomes" id="UP000243459"/>
    </source>
</evidence>
<feature type="region of interest" description="Disordered" evidence="1">
    <location>
        <begin position="361"/>
        <end position="401"/>
    </location>
</feature>
<dbReference type="InterPro" id="IPR036465">
    <property type="entry name" value="vWFA_dom_sf"/>
</dbReference>
<evidence type="ECO:0000256" key="1">
    <source>
        <dbReference type="SAM" id="MobiDB-lite"/>
    </source>
</evidence>
<name>A0A5P1EAV9_ASPOF</name>
<sequence length="829" mass="93975">MVQDLLEKGKLKNCIAVCDVSGSMSGTPMDVCVALGMLTSELSEEPWKGRVITFSAEPQLHRIEGEKLVDKMEFVNTDFQKVFDRLLDVAKKGNLEEDQMITRVFVFSDMEFDQALANSLDTDYEVICKKFRDNGYRSCIPEVVFWNLRDSRSTPVPSGQKGVALVSGFLKNLMKVFLEGDGDIDPVKVMEDALARTKEPDPINFQLFSPSLQRTIPKKKSPKSPENSPVSKTLKKKKSLIPKCLSLALPNSAGSSGNPALDFFFQVVPDTAADVVFGLLSSAWAQDALTALKLVAHLRGVRGTGKSDKEGFYASALWLHENHPKTLALNVGSFAEFGYMKDLLEILYRLLNGRDTRKLAKDERNRAKSRGVQRWRQHRASSMKKPKKAQKAEAREKRVEDELAKMKMESEKAAGLRRSKRTDLAKLAIERYNRDPNYRFLHDRISEFFAAMLESDAEQLKLGNLNKIGLAAKWCPSLDSSFDRWTLMCESIARRLWPKDSTDEYKETEEEHYAYRVRDRLRREVLVPLRKALELPEAYMSAGKWDQLPYRRVASVAMKNYTKIFKKHDEARFSEYLSRVKEGKEKIAAGALLPHEILASAHDKEAGDVAELQWNRMVQDLLEKGKLKNCIAVCDVSGSMSGTPMDVCVALGMLISELSEEPWKGRVITFSANPQLHRIEGEKLVDKMEFVKRMDWGMNTDFQKVFDRLLDVAKKGNLKEDQMIKRVFVFSDMEFDQASACSWETDYEVICKKFRDNGYGSCIPEIVFWNLRDSRSTPVPSGQKGVALVSGFSKNLVKIFLEGDGDFSPVTIMEDAISGKEYQKLVVFD</sequence>
<evidence type="ECO:0000259" key="3">
    <source>
        <dbReference type="Pfam" id="PF25043"/>
    </source>
</evidence>
<feature type="compositionally biased region" description="Basic and acidic residues" evidence="1">
    <location>
        <begin position="390"/>
        <end position="401"/>
    </location>
</feature>
<dbReference type="Pfam" id="PF25043">
    <property type="entry name" value="DUF7788"/>
    <property type="match status" value="2"/>
</dbReference>
<dbReference type="EMBL" id="CM007387">
    <property type="protein sequence ID" value="ONK62337.1"/>
    <property type="molecule type" value="Genomic_DNA"/>
</dbReference>
<dbReference type="InterPro" id="IPR011205">
    <property type="entry name" value="UCP015417_vWA"/>
</dbReference>
<feature type="compositionally biased region" description="Basic residues" evidence="1">
    <location>
        <begin position="367"/>
        <end position="389"/>
    </location>
</feature>
<feature type="domain" description="DUF2828" evidence="2">
    <location>
        <begin position="255"/>
        <end position="627"/>
    </location>
</feature>